<dbReference type="Proteomes" id="UP000292120">
    <property type="component" value="Unassembled WGS sequence"/>
</dbReference>
<evidence type="ECO:0000313" key="3">
    <source>
        <dbReference type="Proteomes" id="UP000292120"/>
    </source>
</evidence>
<organism evidence="2 3">
    <name type="scientific">Aquabacterium lacunae</name>
    <dbReference type="NCBI Taxonomy" id="2528630"/>
    <lineage>
        <taxon>Bacteria</taxon>
        <taxon>Pseudomonadati</taxon>
        <taxon>Pseudomonadota</taxon>
        <taxon>Betaproteobacteria</taxon>
        <taxon>Burkholderiales</taxon>
        <taxon>Aquabacterium</taxon>
    </lineage>
</organism>
<proteinExistence type="predicted"/>
<feature type="chain" id="PRO_5020413402" evidence="1">
    <location>
        <begin position="28"/>
        <end position="264"/>
    </location>
</feature>
<comment type="caution">
    <text evidence="2">The sequence shown here is derived from an EMBL/GenBank/DDBJ whole genome shotgun (WGS) entry which is preliminary data.</text>
</comment>
<dbReference type="PIRSF" id="PIRSF028477">
    <property type="entry name" value="UCP028477"/>
    <property type="match status" value="1"/>
</dbReference>
<evidence type="ECO:0000313" key="2">
    <source>
        <dbReference type="EMBL" id="TBO32942.1"/>
    </source>
</evidence>
<dbReference type="EMBL" id="SIXI01000002">
    <property type="protein sequence ID" value="TBO32942.1"/>
    <property type="molecule type" value="Genomic_DNA"/>
</dbReference>
<name>A0A4Q9H180_9BURK</name>
<dbReference type="Pfam" id="PF09916">
    <property type="entry name" value="DUF2145"/>
    <property type="match status" value="1"/>
</dbReference>
<accession>A0A4Q9H180</accession>
<dbReference type="AlphaFoldDB" id="A0A4Q9H180"/>
<gene>
    <name evidence="2" type="ORF">EYS42_07210</name>
</gene>
<evidence type="ECO:0000256" key="1">
    <source>
        <dbReference type="SAM" id="SignalP"/>
    </source>
</evidence>
<sequence length="264" mass="29190">MSRSAWKHAGCVTWVIALACALPAAHAGRGCQAERPTVAAVQQGLGLAERTVKQLDASGAQVVVLARAGQDLRAHGLRYSHLGLAYKAPDGWRVLHKLNDCGSAQSAIYRQGVGDFFLDTPYEHVAAVVVPSPLLQQRLMPVLRDPGSRTHLHTRAYSMVAHPWAVRYQQSNQWAIELIASVMSPDVTDRASAQRWLKQAGYRPSELRVSMWSRLGARMTMANVAFDDHPNELRYSGRIQTVTVDSVFTWLQQSGLAEAEWVVR</sequence>
<reference evidence="2 3" key="1">
    <citation type="submission" date="2019-02" db="EMBL/GenBank/DDBJ databases">
        <title>Aquabacterium sp. strain KMB7.</title>
        <authorList>
            <person name="Chen W.-M."/>
        </authorList>
    </citation>
    <scope>NUCLEOTIDE SEQUENCE [LARGE SCALE GENOMIC DNA]</scope>
    <source>
        <strain evidence="2 3">KMB7</strain>
    </source>
</reference>
<keyword evidence="3" id="KW-1185">Reference proteome</keyword>
<dbReference type="RefSeq" id="WP_130967192.1">
    <property type="nucleotide sequence ID" value="NZ_SIXI01000002.1"/>
</dbReference>
<protein>
    <submittedName>
        <fullName evidence="2">DUF2145 domain-containing protein</fullName>
    </submittedName>
</protein>
<keyword evidence="1" id="KW-0732">Signal</keyword>
<dbReference type="InterPro" id="IPR014547">
    <property type="entry name" value="UCP028477"/>
</dbReference>
<dbReference type="PROSITE" id="PS51257">
    <property type="entry name" value="PROKAR_LIPOPROTEIN"/>
    <property type="match status" value="1"/>
</dbReference>
<feature type="signal peptide" evidence="1">
    <location>
        <begin position="1"/>
        <end position="27"/>
    </location>
</feature>
<dbReference type="OrthoDB" id="9000139at2"/>